<reference evidence="4" key="1">
    <citation type="submission" date="2015-11" db="EMBL/GenBank/DDBJ databases">
        <title>Draft Genome Sequence of the Radioresistant Bacterium Deinococcus grandis, Isolated from Freshwater Fish in Japan.</title>
        <authorList>
            <person name="Satoh K."/>
            <person name="Onodera T."/>
            <person name="Omoso K."/>
            <person name="Takeda-Yano K."/>
            <person name="Katayama T."/>
            <person name="Oono Y."/>
            <person name="Narumi I."/>
        </authorList>
    </citation>
    <scope>NUCLEOTIDE SEQUENCE [LARGE SCALE GENOMIC DNA]</scope>
    <source>
        <strain evidence="4">ATCC 43672</strain>
    </source>
</reference>
<comment type="caution">
    <text evidence="3">The sequence shown here is derived from an EMBL/GenBank/DDBJ whole genome shotgun (WGS) entry which is preliminary data.</text>
</comment>
<dbReference type="OrthoDB" id="5298642at2"/>
<dbReference type="GO" id="GO:0008641">
    <property type="term" value="F:ubiquitin-like modifier activating enzyme activity"/>
    <property type="evidence" value="ECO:0007669"/>
    <property type="project" value="InterPro"/>
</dbReference>
<evidence type="ECO:0000256" key="1">
    <source>
        <dbReference type="SAM" id="MobiDB-lite"/>
    </source>
</evidence>
<evidence type="ECO:0000259" key="2">
    <source>
        <dbReference type="Pfam" id="PF00899"/>
    </source>
</evidence>
<dbReference type="InterPro" id="IPR035985">
    <property type="entry name" value="Ubiquitin-activating_enz"/>
</dbReference>
<protein>
    <submittedName>
        <fullName evidence="3">UBA/THIF-type NAD/FAD binding protein</fullName>
    </submittedName>
</protein>
<feature type="region of interest" description="Disordered" evidence="1">
    <location>
        <begin position="234"/>
        <end position="262"/>
    </location>
</feature>
<dbReference type="Gene3D" id="3.40.50.720">
    <property type="entry name" value="NAD(P)-binding Rossmann-like Domain"/>
    <property type="match status" value="1"/>
</dbReference>
<dbReference type="GO" id="GO:0004792">
    <property type="term" value="F:thiosulfate-cyanide sulfurtransferase activity"/>
    <property type="evidence" value="ECO:0007669"/>
    <property type="project" value="TreeGrafter"/>
</dbReference>
<feature type="compositionally biased region" description="Basic residues" evidence="1">
    <location>
        <begin position="242"/>
        <end position="262"/>
    </location>
</feature>
<proteinExistence type="predicted"/>
<dbReference type="InterPro" id="IPR000594">
    <property type="entry name" value="ThiF_NAD_FAD-bd"/>
</dbReference>
<dbReference type="InterPro" id="IPR045886">
    <property type="entry name" value="ThiF/MoeB/HesA"/>
</dbReference>
<dbReference type="GO" id="GO:0016779">
    <property type="term" value="F:nucleotidyltransferase activity"/>
    <property type="evidence" value="ECO:0007669"/>
    <property type="project" value="TreeGrafter"/>
</dbReference>
<organism evidence="3 4">
    <name type="scientific">Deinococcus grandis</name>
    <dbReference type="NCBI Taxonomy" id="57498"/>
    <lineage>
        <taxon>Bacteria</taxon>
        <taxon>Thermotogati</taxon>
        <taxon>Deinococcota</taxon>
        <taxon>Deinococci</taxon>
        <taxon>Deinococcales</taxon>
        <taxon>Deinococcaceae</taxon>
        <taxon>Deinococcus</taxon>
    </lineage>
</organism>
<keyword evidence="4" id="KW-1185">Reference proteome</keyword>
<dbReference type="PANTHER" id="PTHR10953:SF247">
    <property type="entry name" value="SLL6053 PROTEIN"/>
    <property type="match status" value="1"/>
</dbReference>
<accession>A0A100HMY8</accession>
<dbReference type="EMBL" id="BCMS01000004">
    <property type="protein sequence ID" value="GAQ23696.1"/>
    <property type="molecule type" value="Genomic_DNA"/>
</dbReference>
<feature type="domain" description="THIF-type NAD/FAD binding fold" evidence="2">
    <location>
        <begin position="13"/>
        <end position="183"/>
    </location>
</feature>
<dbReference type="PANTHER" id="PTHR10953">
    <property type="entry name" value="UBIQUITIN-ACTIVATING ENZYME E1"/>
    <property type="match status" value="1"/>
</dbReference>
<dbReference type="SUPFAM" id="SSF69572">
    <property type="entry name" value="Activating enzymes of the ubiquitin-like proteins"/>
    <property type="match status" value="1"/>
</dbReference>
<dbReference type="GO" id="GO:0005737">
    <property type="term" value="C:cytoplasm"/>
    <property type="evidence" value="ECO:0007669"/>
    <property type="project" value="TreeGrafter"/>
</dbReference>
<evidence type="ECO:0000313" key="3">
    <source>
        <dbReference type="EMBL" id="GAQ23696.1"/>
    </source>
</evidence>
<dbReference type="RefSeq" id="WP_058979728.1">
    <property type="nucleotide sequence ID" value="NZ_BCMS01000004.1"/>
</dbReference>
<dbReference type="CDD" id="cd01483">
    <property type="entry name" value="E1_enzyme_family"/>
    <property type="match status" value="1"/>
</dbReference>
<dbReference type="NCBIfam" id="TIGR03736">
    <property type="entry name" value="PRTRC_ThiF"/>
    <property type="match status" value="1"/>
</dbReference>
<gene>
    <name evidence="3" type="ORF">DEIGR_320110</name>
</gene>
<dbReference type="Pfam" id="PF00899">
    <property type="entry name" value="ThiF"/>
    <property type="match status" value="1"/>
</dbReference>
<evidence type="ECO:0000313" key="4">
    <source>
        <dbReference type="Proteomes" id="UP000056209"/>
    </source>
</evidence>
<dbReference type="Proteomes" id="UP000056209">
    <property type="component" value="Unassembled WGS sequence"/>
</dbReference>
<sequence length="262" mass="28470">MHTLTFDPKEPLRLILVGVGGTGSLMLTHLVRLDQAIRALGGAGLHVTAFDPDVVSETNLTRQNFAPADIGRHKAVVLVERCNLYAGLCWDAYPRTLQDGDVKGAHVVISCVDSAQSRRAIHAAFRSQAPQYWLDCGNDAATGQVILGQVRQSPARLPHVLDRDPTMHTGVDDDRPSCSAAEALTRQHLFINPAVALQAAQLLGELLLNAKTPTCGAFINLAEPLRVVALPVPEGQPEVPRARRPKPLLKARRERRPRRPAA</sequence>
<dbReference type="InterPro" id="IPR022500">
    <property type="entry name" value="PRTRC_ThiF"/>
</dbReference>
<name>A0A100HMY8_9DEIO</name>
<dbReference type="AlphaFoldDB" id="A0A100HMY8"/>